<dbReference type="InterPro" id="IPR030700">
    <property type="entry name" value="N-end_Aminoacyl_Trfase"/>
</dbReference>
<dbReference type="OrthoDB" id="74183at2759"/>
<reference evidence="7 8" key="1">
    <citation type="journal article" date="2011" name="Proc. Natl. Acad. Sci. U.S.A.">
        <title>Evolutionary erosion of yeast sex chromosomes by mating-type switching accidents.</title>
        <authorList>
            <person name="Gordon J.L."/>
            <person name="Armisen D."/>
            <person name="Proux-Wera E."/>
            <person name="Oheigeartaigh S.S."/>
            <person name="Byrne K.P."/>
            <person name="Wolfe K.H."/>
        </authorList>
    </citation>
    <scope>NUCLEOTIDE SEQUENCE [LARGE SCALE GENOMIC DNA]</scope>
    <source>
        <strain evidence="8">ATCC 22294 / BCRC 22015 / CBS 2517 / CECT 1963 / NBRC 1671 / NRRL Y-8276</strain>
    </source>
</reference>
<evidence type="ECO:0000256" key="1">
    <source>
        <dbReference type="ARBA" id="ARBA00009991"/>
    </source>
</evidence>
<dbReference type="SUPFAM" id="SSF55729">
    <property type="entry name" value="Acyl-CoA N-acyltransferases (Nat)"/>
    <property type="match status" value="1"/>
</dbReference>
<evidence type="ECO:0000259" key="6">
    <source>
        <dbReference type="Pfam" id="PF04377"/>
    </source>
</evidence>
<comment type="similarity">
    <text evidence="1">Belongs to the R-transferase family.</text>
</comment>
<dbReference type="FunCoup" id="H2AX18">
    <property type="interactions" value="675"/>
</dbReference>
<name>H2AX18_KAZAF</name>
<dbReference type="AlphaFoldDB" id="H2AX18"/>
<evidence type="ECO:0000256" key="3">
    <source>
        <dbReference type="ARBA" id="ARBA00022679"/>
    </source>
</evidence>
<accession>H2AX18</accession>
<dbReference type="GO" id="GO:0005737">
    <property type="term" value="C:cytoplasm"/>
    <property type="evidence" value="ECO:0007669"/>
    <property type="project" value="TreeGrafter"/>
</dbReference>
<evidence type="ECO:0000313" key="7">
    <source>
        <dbReference type="EMBL" id="CCF58918.1"/>
    </source>
</evidence>
<sequence>MDLTQRLIITQPLYFQESSQKCGYCKGEKPSQGDYFALDSWYRPGKESTHTNSTIGFQCENITIETYERLCNLGFRRSGCFLYKFDMLRNCCRLFTIRTTPEEVKLTKELKTCVKHFKKFINVPPSEKISKNQPFDYINELRSLDSADFHTVYEPSVFTTEKYDLYVKYQEQVHNDYKHSTRSFKRFLCDSPFPEYTRNGTKEEWSQLNDPEYKGNFDRLGPTHECYYYEGKLIALAILDFLPSGVSSVYFIYDPEFKKLSLGKLSALKELTLVHKLSRPFYYLGYYIDDCPKMNYKSQYGGELLDVCNLNYVSLEFLKSNNMISNGRLFILGEENSISDELFMDDNLERTEFPTVENATSLSNVAEHIYGSNGVAFHSKEKYLSKLVEMGIPLEMEEPKNVFFQRHSTDKKSMSDLNNLPSVVPGLLPINELYDIITSRKINELNGAMMIYDTLLHRIRFMFDFEVEHPSNKLVIFNTIRLLGLDICKSALLII</sequence>
<dbReference type="Pfam" id="PF04376">
    <property type="entry name" value="ATE_N"/>
    <property type="match status" value="1"/>
</dbReference>
<feature type="domain" description="N-end aminoacyl transferase N-terminal" evidence="5">
    <location>
        <begin position="20"/>
        <end position="111"/>
    </location>
</feature>
<dbReference type="PANTHER" id="PTHR21367:SF1">
    <property type="entry name" value="ARGINYL-TRNA--PROTEIN TRANSFERASE 1"/>
    <property type="match status" value="1"/>
</dbReference>
<keyword evidence="4" id="KW-0012">Acyltransferase</keyword>
<dbReference type="GeneID" id="13884386"/>
<dbReference type="STRING" id="1071382.H2AX18"/>
<dbReference type="EC" id="2.3.2.8" evidence="2"/>
<dbReference type="Pfam" id="PF04377">
    <property type="entry name" value="ATE_C"/>
    <property type="match status" value="1"/>
</dbReference>
<dbReference type="eggNOG" id="KOG1193">
    <property type="taxonomic scope" value="Eukaryota"/>
</dbReference>
<organism evidence="7 8">
    <name type="scientific">Kazachstania africana (strain ATCC 22294 / BCRC 22015 / CBS 2517 / CECT 1963 / NBRC 1671 / NRRL Y-8276)</name>
    <name type="common">Yeast</name>
    <name type="synonym">Kluyveromyces africanus</name>
    <dbReference type="NCBI Taxonomy" id="1071382"/>
    <lineage>
        <taxon>Eukaryota</taxon>
        <taxon>Fungi</taxon>
        <taxon>Dikarya</taxon>
        <taxon>Ascomycota</taxon>
        <taxon>Saccharomycotina</taxon>
        <taxon>Saccharomycetes</taxon>
        <taxon>Saccharomycetales</taxon>
        <taxon>Saccharomycetaceae</taxon>
        <taxon>Kazachstania</taxon>
    </lineage>
</organism>
<evidence type="ECO:0000313" key="8">
    <source>
        <dbReference type="Proteomes" id="UP000005220"/>
    </source>
</evidence>
<dbReference type="HOGENOM" id="CLU_020349_2_2_1"/>
<dbReference type="InParanoid" id="H2AX18"/>
<dbReference type="GO" id="GO:0006915">
    <property type="term" value="P:apoptotic process"/>
    <property type="evidence" value="ECO:0007669"/>
    <property type="project" value="EnsemblFungi"/>
</dbReference>
<evidence type="ECO:0000256" key="2">
    <source>
        <dbReference type="ARBA" id="ARBA00012025"/>
    </source>
</evidence>
<dbReference type="GO" id="GO:0004057">
    <property type="term" value="F:arginyl-tRNA--protein transferase activity"/>
    <property type="evidence" value="ECO:0007669"/>
    <property type="project" value="UniProtKB-EC"/>
</dbReference>
<dbReference type="InterPro" id="IPR016181">
    <property type="entry name" value="Acyl_CoA_acyltransferase"/>
</dbReference>
<gene>
    <name evidence="7" type="primary">KAFR0F03220</name>
    <name evidence="7" type="ORF">KAFR_0F03220</name>
</gene>
<dbReference type="EMBL" id="HE650826">
    <property type="protein sequence ID" value="CCF58918.1"/>
    <property type="molecule type" value="Genomic_DNA"/>
</dbReference>
<dbReference type="KEGG" id="kaf:KAFR_0F03220"/>
<feature type="domain" description="N-end rule aminoacyl transferase C-terminal" evidence="6">
    <location>
        <begin position="161"/>
        <end position="301"/>
    </location>
</feature>
<keyword evidence="3" id="KW-0808">Transferase</keyword>
<evidence type="ECO:0000256" key="4">
    <source>
        <dbReference type="ARBA" id="ARBA00023315"/>
    </source>
</evidence>
<proteinExistence type="inferred from homology"/>
<dbReference type="InterPro" id="IPR007472">
    <property type="entry name" value="N-end_Aminoacyl_Trfase_C"/>
</dbReference>
<protein>
    <recommendedName>
        <fullName evidence="2">arginyltransferase</fullName>
        <ecNumber evidence="2">2.3.2.8</ecNumber>
    </recommendedName>
</protein>
<keyword evidence="8" id="KW-1185">Reference proteome</keyword>
<dbReference type="PANTHER" id="PTHR21367">
    <property type="entry name" value="ARGININE-TRNA-PROTEIN TRANSFERASE 1"/>
    <property type="match status" value="1"/>
</dbReference>
<dbReference type="InterPro" id="IPR007471">
    <property type="entry name" value="N-end_Aminoacyl_Trfase_N"/>
</dbReference>
<dbReference type="Proteomes" id="UP000005220">
    <property type="component" value="Chromosome 6"/>
</dbReference>
<evidence type="ECO:0000259" key="5">
    <source>
        <dbReference type="Pfam" id="PF04376"/>
    </source>
</evidence>
<dbReference type="RefSeq" id="XP_003958053.1">
    <property type="nucleotide sequence ID" value="XM_003958004.1"/>
</dbReference>
<dbReference type="GO" id="GO:0071596">
    <property type="term" value="P:ubiquitin-dependent protein catabolic process via the N-end rule pathway"/>
    <property type="evidence" value="ECO:0007669"/>
    <property type="project" value="EnsemblFungi"/>
</dbReference>